<proteinExistence type="predicted"/>
<accession>A0A0K8IYM8</accession>
<feature type="domain" description="AntA/AntB antirepressor" evidence="1">
    <location>
        <begin position="21"/>
        <end position="90"/>
    </location>
</feature>
<dbReference type="EnsemblBacteria" id="CAF27156">
    <property type="protein sequence ID" value="CAF27156"/>
    <property type="gene ID" value="BH03450"/>
</dbReference>
<dbReference type="PANTHER" id="PTHR36180">
    <property type="entry name" value="DNA-BINDING PROTEIN-RELATED-RELATED"/>
    <property type="match status" value="1"/>
</dbReference>
<reference evidence="2 3" key="1">
    <citation type="journal article" date="2004" name="Proc. Natl. Acad. Sci. U.S.A.">
        <title>The louse-borne human pathogen Bartonella quintana is a genomic derivative of the zoonotic agent Bartonella henselae.</title>
        <authorList>
            <person name="Alsmark U.C.M."/>
            <person name="Frank A.C."/>
            <person name="Karlberg E.O."/>
            <person name="Legault B.-A."/>
            <person name="Ardell D.H."/>
            <person name="Canbaeck B."/>
            <person name="Eriksson A.-S."/>
            <person name="Naeslund A.K."/>
            <person name="Handley S.A."/>
            <person name="Huvet M."/>
            <person name="La Scola B."/>
            <person name="Holmberg M."/>
            <person name="Andersson S.G.E."/>
        </authorList>
    </citation>
    <scope>NUCLEOTIDE SEQUENCE [LARGE SCALE GENOMIC DNA]</scope>
    <source>
        <strain evidence="3">ATCC 49882 / DSM 28221 / CCUG 30454 / Houston 1</strain>
    </source>
</reference>
<gene>
    <name evidence="2" type="ordered locus">BH03450</name>
</gene>
<evidence type="ECO:0000313" key="3">
    <source>
        <dbReference type="Proteomes" id="UP000000421"/>
    </source>
</evidence>
<protein>
    <submittedName>
        <fullName evidence="2">Anti-repressor protein</fullName>
    </submittedName>
</protein>
<name>A0A0H3M4T2_BARHE</name>
<dbReference type="AlphaFoldDB" id="A0A0H3M4T2"/>
<keyword evidence="3" id="KW-1185">Reference proteome</keyword>
<organism evidence="2 3">
    <name type="scientific">Bartonella henselae (strain ATCC 49882 / DSM 28221 / CCUG 30454 / Houston 1)</name>
    <name type="common">Rochalimaea henselae</name>
    <dbReference type="NCBI Taxonomy" id="283166"/>
    <lineage>
        <taxon>Bacteria</taxon>
        <taxon>Pseudomonadati</taxon>
        <taxon>Pseudomonadota</taxon>
        <taxon>Alphaproteobacteria</taxon>
        <taxon>Hyphomicrobiales</taxon>
        <taxon>Bartonellaceae</taxon>
        <taxon>Bartonella</taxon>
    </lineage>
</organism>
<dbReference type="PaxDb" id="283166-BH03450"/>
<dbReference type="PANTHER" id="PTHR36180:SF1">
    <property type="entry name" value="ANTA_ANTB ANTIREPRESSOR DOMAIN-CONTAINING PROTEIN"/>
    <property type="match status" value="1"/>
</dbReference>
<evidence type="ECO:0000259" key="1">
    <source>
        <dbReference type="Pfam" id="PF08346"/>
    </source>
</evidence>
<dbReference type="eggNOG" id="COG3561">
    <property type="taxonomic scope" value="Bacteria"/>
</dbReference>
<dbReference type="KEGG" id="bhe:BH03450"/>
<dbReference type="InterPro" id="IPR013557">
    <property type="entry name" value="AntA/B_antirep"/>
</dbReference>
<evidence type="ECO:0000313" key="2">
    <source>
        <dbReference type="EMBL" id="CAF27156.1"/>
    </source>
</evidence>
<dbReference type="Pfam" id="PF08346">
    <property type="entry name" value="AntA"/>
    <property type="match status" value="1"/>
</dbReference>
<dbReference type="Proteomes" id="UP000000421">
    <property type="component" value="Chromosome"/>
</dbReference>
<dbReference type="EMBL" id="BX897699">
    <property type="protein sequence ID" value="CAF27156.1"/>
    <property type="molecule type" value="Genomic_DNA"/>
</dbReference>
<sequence>MAQYLIDIHKTTIDGDIVQTVNARELHTFLEVGKKFADWITERIHKYNLLENQDFVCFPILGSKGRGGHNRKEYHLTLSVAKELSMVENNKKGREARLYFIECERRLKQAATLQIETPQVDYSKPEALLGVLNHLQSQIEQKDNTIAELTPKAEALEGLKRSDGLFGLIEAAKMLEVRPKDLTDYLRRFAKFLFDNVLSVCLLSNQVPQKHLKSIADRLPTQSFFRALKALTHYTLHAYNRFVGCSYAIQYPLWGKCNDGLSTVFLSARHSFKVSIKNL</sequence>
<accession>A0A0H3M4T2</accession>